<dbReference type="AlphaFoldDB" id="A0A7X0HM16"/>
<proteinExistence type="predicted"/>
<evidence type="ECO:0000313" key="2">
    <source>
        <dbReference type="Proteomes" id="UP000540423"/>
    </source>
</evidence>
<reference evidence="1 2" key="1">
    <citation type="submission" date="2020-08" db="EMBL/GenBank/DDBJ databases">
        <title>Genomic Encyclopedia of Type Strains, Phase IV (KMG-IV): sequencing the most valuable type-strain genomes for metagenomic binning, comparative biology and taxonomic classification.</title>
        <authorList>
            <person name="Goeker M."/>
        </authorList>
    </citation>
    <scope>NUCLEOTIDE SEQUENCE [LARGE SCALE GENOMIC DNA]</scope>
    <source>
        <strain evidence="1 2">DSM 40141</strain>
    </source>
</reference>
<accession>A0A7X0HM16</accession>
<gene>
    <name evidence="1" type="ORF">HNQ79_006683</name>
</gene>
<protein>
    <submittedName>
        <fullName evidence="1">Uncharacterized protein</fullName>
    </submittedName>
</protein>
<name>A0A7X0HM16_9ACTN</name>
<sequence>MNPTDVVQLMGLCTDIEESEPRHNATEDGRVIPRDFSSLSRLVPPGVIAGSIILSRPHLPVRSLQEFVDSADTDASSRIASMKDSLLFRAQSIPLPFFPAPGGMVPWGRTTRDGVLLWDTTAPDSADWTTVLTDSDFQVWVDLPLTTSPLIWTVLSGGSGSTPAFETFEDFEQGTFWEVYEKTRETAFTLADQEIGSTAEVLERVRSIGVPGLHGYADKQFKFATGDCVAEFPEDYTAIMKEFAGGVIAGVHVFPPSRSLATRTNDLGGGMSEMLKALGKDTSFMQWGEVDGRAMGWLTTHEDPTGWCVAYLKADGSALTCLEDQTFATFLQRRLRGNNSLF</sequence>
<organism evidence="1 2">
    <name type="scientific">Streptomyces candidus</name>
    <dbReference type="NCBI Taxonomy" id="67283"/>
    <lineage>
        <taxon>Bacteria</taxon>
        <taxon>Bacillati</taxon>
        <taxon>Actinomycetota</taxon>
        <taxon>Actinomycetes</taxon>
        <taxon>Kitasatosporales</taxon>
        <taxon>Streptomycetaceae</taxon>
        <taxon>Streptomyces</taxon>
    </lineage>
</organism>
<dbReference type="Proteomes" id="UP000540423">
    <property type="component" value="Unassembled WGS sequence"/>
</dbReference>
<dbReference type="RefSeq" id="WP_185036621.1">
    <property type="nucleotide sequence ID" value="NZ_BNBN01000018.1"/>
</dbReference>
<comment type="caution">
    <text evidence="1">The sequence shown here is derived from an EMBL/GenBank/DDBJ whole genome shotgun (WGS) entry which is preliminary data.</text>
</comment>
<keyword evidence="2" id="KW-1185">Reference proteome</keyword>
<evidence type="ECO:0000313" key="1">
    <source>
        <dbReference type="EMBL" id="MBB6440170.1"/>
    </source>
</evidence>
<dbReference type="EMBL" id="JACHEM010000041">
    <property type="protein sequence ID" value="MBB6440170.1"/>
    <property type="molecule type" value="Genomic_DNA"/>
</dbReference>